<dbReference type="Proteomes" id="UP000324832">
    <property type="component" value="Unassembled WGS sequence"/>
</dbReference>
<name>A0A5E4PZR7_9NEOP</name>
<proteinExistence type="predicted"/>
<evidence type="ECO:0000313" key="1">
    <source>
        <dbReference type="EMBL" id="VVC90789.1"/>
    </source>
</evidence>
<dbReference type="EMBL" id="FZQP02000870">
    <property type="protein sequence ID" value="VVC90789.1"/>
    <property type="molecule type" value="Genomic_DNA"/>
</dbReference>
<accession>A0A5E4PZR7</accession>
<keyword evidence="2" id="KW-1185">Reference proteome</keyword>
<organism evidence="1 2">
    <name type="scientific">Leptidea sinapis</name>
    <dbReference type="NCBI Taxonomy" id="189913"/>
    <lineage>
        <taxon>Eukaryota</taxon>
        <taxon>Metazoa</taxon>
        <taxon>Ecdysozoa</taxon>
        <taxon>Arthropoda</taxon>
        <taxon>Hexapoda</taxon>
        <taxon>Insecta</taxon>
        <taxon>Pterygota</taxon>
        <taxon>Neoptera</taxon>
        <taxon>Endopterygota</taxon>
        <taxon>Lepidoptera</taxon>
        <taxon>Glossata</taxon>
        <taxon>Ditrysia</taxon>
        <taxon>Papilionoidea</taxon>
        <taxon>Pieridae</taxon>
        <taxon>Dismorphiinae</taxon>
        <taxon>Leptidea</taxon>
    </lineage>
</organism>
<dbReference type="AlphaFoldDB" id="A0A5E4PZR7"/>
<sequence length="158" mass="18203">MSNIRTAYNKKFVKTRQSRRLPDGSLLCPARPILTRYLVQCIQRVDALGDNLLIACARAGDRYALVLNELRTPCRLQHPHLDIVPRSYRSCPVGAWERRPLERAVNSANCDLKLVMVIFKHVERKISVTPLEYARSAIKSTSRQNYPPEVLEFLKKCR</sequence>
<reference evidence="1 2" key="1">
    <citation type="submission" date="2017-07" db="EMBL/GenBank/DDBJ databases">
        <authorList>
            <person name="Talla V."/>
            <person name="Backstrom N."/>
        </authorList>
    </citation>
    <scope>NUCLEOTIDE SEQUENCE [LARGE SCALE GENOMIC DNA]</scope>
</reference>
<protein>
    <submittedName>
        <fullName evidence="1">Uncharacterized protein</fullName>
    </submittedName>
</protein>
<evidence type="ECO:0000313" key="2">
    <source>
        <dbReference type="Proteomes" id="UP000324832"/>
    </source>
</evidence>
<gene>
    <name evidence="1" type="ORF">LSINAPIS_LOCUS3623</name>
</gene>